<reference evidence="2 3" key="1">
    <citation type="journal article" date="2010" name="Science">
        <title>Genomic analysis of organismal complexity in the multicellular green alga Volvox carteri.</title>
        <authorList>
            <person name="Prochnik S.E."/>
            <person name="Umen J."/>
            <person name="Nedelcu A.M."/>
            <person name="Hallmann A."/>
            <person name="Miller S.M."/>
            <person name="Nishii I."/>
            <person name="Ferris P."/>
            <person name="Kuo A."/>
            <person name="Mitros T."/>
            <person name="Fritz-Laylin L.K."/>
            <person name="Hellsten U."/>
            <person name="Chapman J."/>
            <person name="Simakov O."/>
            <person name="Rensing S.A."/>
            <person name="Terry A."/>
            <person name="Pangilinan J."/>
            <person name="Kapitonov V."/>
            <person name="Jurka J."/>
            <person name="Salamov A."/>
            <person name="Shapiro H."/>
            <person name="Schmutz J."/>
            <person name="Grimwood J."/>
            <person name="Lindquist E."/>
            <person name="Lucas S."/>
            <person name="Grigoriev I.V."/>
            <person name="Schmitt R."/>
            <person name="Kirk D."/>
            <person name="Rokhsar D.S."/>
        </authorList>
    </citation>
    <scope>NUCLEOTIDE SEQUENCE [LARGE SCALE GENOMIC DNA]</scope>
    <source>
        <strain evidence="3">f. Nagariensis / Eve</strain>
    </source>
</reference>
<feature type="repeat" description="RCC1" evidence="1">
    <location>
        <begin position="229"/>
        <end position="288"/>
    </location>
</feature>
<dbReference type="PANTHER" id="PTHR45982:SF1">
    <property type="entry name" value="REGULATOR OF CHROMOSOME CONDENSATION"/>
    <property type="match status" value="1"/>
</dbReference>
<dbReference type="Pfam" id="PF13540">
    <property type="entry name" value="RCC1_2"/>
    <property type="match status" value="2"/>
</dbReference>
<dbReference type="SUPFAM" id="SSF50985">
    <property type="entry name" value="RCC1/BLIP-II"/>
    <property type="match status" value="1"/>
</dbReference>
<dbReference type="PROSITE" id="PS50012">
    <property type="entry name" value="RCC1_3"/>
    <property type="match status" value="2"/>
</dbReference>
<dbReference type="STRING" id="3068.D8TWW8"/>
<dbReference type="eggNOG" id="KOG1426">
    <property type="taxonomic scope" value="Eukaryota"/>
</dbReference>
<dbReference type="EMBL" id="GL378341">
    <property type="protein sequence ID" value="EFJ48226.1"/>
    <property type="molecule type" value="Genomic_DNA"/>
</dbReference>
<feature type="repeat" description="RCC1" evidence="1">
    <location>
        <begin position="290"/>
        <end position="349"/>
    </location>
</feature>
<dbReference type="InterPro" id="IPR009091">
    <property type="entry name" value="RCC1/BLIP-II"/>
</dbReference>
<name>D8TWW8_VOLCA</name>
<evidence type="ECO:0000313" key="3">
    <source>
        <dbReference type="Proteomes" id="UP000001058"/>
    </source>
</evidence>
<evidence type="ECO:0000313" key="2">
    <source>
        <dbReference type="EMBL" id="EFJ48226.1"/>
    </source>
</evidence>
<dbReference type="Proteomes" id="UP000001058">
    <property type="component" value="Unassembled WGS sequence"/>
</dbReference>
<dbReference type="GO" id="GO:0005737">
    <property type="term" value="C:cytoplasm"/>
    <property type="evidence" value="ECO:0007669"/>
    <property type="project" value="TreeGrafter"/>
</dbReference>
<evidence type="ECO:0000256" key="1">
    <source>
        <dbReference type="PROSITE-ProRule" id="PRU00235"/>
    </source>
</evidence>
<keyword evidence="3" id="KW-1185">Reference proteome</keyword>
<protein>
    <recommendedName>
        <fullName evidence="4">Regulator of chromosome condensation</fullName>
    </recommendedName>
</protein>
<dbReference type="KEGG" id="vcn:VOLCADRAFT_91376"/>
<dbReference type="Gene3D" id="2.130.10.30">
    <property type="entry name" value="Regulator of chromosome condensation 1/beta-lactamase-inhibitor protein II"/>
    <property type="match status" value="1"/>
</dbReference>
<dbReference type="RefSeq" id="XP_002950911.1">
    <property type="nucleotide sequence ID" value="XM_002950865.1"/>
</dbReference>
<evidence type="ECO:0008006" key="4">
    <source>
        <dbReference type="Google" id="ProtNLM"/>
    </source>
</evidence>
<sequence>MASGFGAAQSYWESLSARGPSGVTDDYLFKTLVSIGIFRCPHYVVVSSELYNKSGIETGSLRTSLISASALFLSFGTSMNFPSEEVTSADSEDFGPLATFAADLGNAVMAAAASAVPPVAQDPTPIAAVPPPPLLVASSAHGAGGAERAPTAAASLPVQDVEENLYRIQHFCRRSNQDGQLGLGDNINRGTDPAQMGAALPFVDLGPGLAAVALAAGDAHTCAVLQPGGRVKCWGSNTAGQLGLGDNRTRGLRPTDMGAALPFVDLGPGLNATAIVAGSRHTCVLLQPGGRVKCWGSNFYGRLGLGDTRPQGLRPTDMGAALPFVDLGPGLNATALAAGTAHTCALLQPGSVLKCWGCRHRKRVKLQEPTWRAYHRSRG</sequence>
<gene>
    <name evidence="2" type="ORF">VOLCADRAFT_91376</name>
</gene>
<accession>D8TWW8</accession>
<proteinExistence type="predicted"/>
<dbReference type="InParanoid" id="D8TWW8"/>
<dbReference type="GeneID" id="9618410"/>
<dbReference type="GO" id="GO:0005085">
    <property type="term" value="F:guanyl-nucleotide exchange factor activity"/>
    <property type="evidence" value="ECO:0007669"/>
    <property type="project" value="TreeGrafter"/>
</dbReference>
<organism evidence="3">
    <name type="scientific">Volvox carteri f. nagariensis</name>
    <dbReference type="NCBI Taxonomy" id="3068"/>
    <lineage>
        <taxon>Eukaryota</taxon>
        <taxon>Viridiplantae</taxon>
        <taxon>Chlorophyta</taxon>
        <taxon>core chlorophytes</taxon>
        <taxon>Chlorophyceae</taxon>
        <taxon>CS clade</taxon>
        <taxon>Chlamydomonadales</taxon>
        <taxon>Volvocaceae</taxon>
        <taxon>Volvox</taxon>
    </lineage>
</organism>
<dbReference type="InterPro" id="IPR051553">
    <property type="entry name" value="Ran_GTPase-activating"/>
</dbReference>
<dbReference type="PANTHER" id="PTHR45982">
    <property type="entry name" value="REGULATOR OF CHROMOSOME CONDENSATION"/>
    <property type="match status" value="1"/>
</dbReference>
<dbReference type="AlphaFoldDB" id="D8TWW8"/>
<dbReference type="InterPro" id="IPR000408">
    <property type="entry name" value="Reg_chr_condens"/>
</dbReference>
<dbReference type="OrthoDB" id="538768at2759"/>